<keyword evidence="2" id="KW-1185">Reference proteome</keyword>
<name>A0A8J8P079_HALGN</name>
<proteinExistence type="predicted"/>
<evidence type="ECO:0000313" key="2">
    <source>
        <dbReference type="Proteomes" id="UP000785679"/>
    </source>
</evidence>
<dbReference type="Proteomes" id="UP000785679">
    <property type="component" value="Unassembled WGS sequence"/>
</dbReference>
<gene>
    <name evidence="1" type="ORF">FGO68_gene7687</name>
</gene>
<protein>
    <submittedName>
        <fullName evidence="1">Uncharacterized protein</fullName>
    </submittedName>
</protein>
<dbReference type="AlphaFoldDB" id="A0A8J8P079"/>
<organism evidence="1 2">
    <name type="scientific">Halteria grandinella</name>
    <dbReference type="NCBI Taxonomy" id="5974"/>
    <lineage>
        <taxon>Eukaryota</taxon>
        <taxon>Sar</taxon>
        <taxon>Alveolata</taxon>
        <taxon>Ciliophora</taxon>
        <taxon>Intramacronucleata</taxon>
        <taxon>Spirotrichea</taxon>
        <taxon>Stichotrichia</taxon>
        <taxon>Sporadotrichida</taxon>
        <taxon>Halteriidae</taxon>
        <taxon>Halteria</taxon>
    </lineage>
</organism>
<comment type="caution">
    <text evidence="1">The sequence shown here is derived from an EMBL/GenBank/DDBJ whole genome shotgun (WGS) entry which is preliminary data.</text>
</comment>
<reference evidence="1" key="1">
    <citation type="submission" date="2019-06" db="EMBL/GenBank/DDBJ databases">
        <authorList>
            <person name="Zheng W."/>
        </authorList>
    </citation>
    <scope>NUCLEOTIDE SEQUENCE</scope>
    <source>
        <strain evidence="1">QDHG01</strain>
    </source>
</reference>
<sequence length="79" mass="8917">MPKRCGVNKSQKLIQLLARVFKTNFLNFNHESTALPIVVKHTTTIASVIMPELMHCITNNEERAFSGWARAIDYQGTAN</sequence>
<dbReference type="EMBL" id="RRYP01003967">
    <property type="protein sequence ID" value="TNV83291.1"/>
    <property type="molecule type" value="Genomic_DNA"/>
</dbReference>
<accession>A0A8J8P079</accession>
<evidence type="ECO:0000313" key="1">
    <source>
        <dbReference type="EMBL" id="TNV83291.1"/>
    </source>
</evidence>